<dbReference type="Gramene" id="Zm00001eb358520_T001">
    <property type="protein sequence ID" value="Zm00001eb358520_P001"/>
    <property type="gene ID" value="Zm00001eb358520"/>
</dbReference>
<evidence type="ECO:0000313" key="7">
    <source>
        <dbReference type="EnsemblPlants" id="Zm00001eb358520_P001"/>
    </source>
</evidence>
<reference evidence="8" key="1">
    <citation type="journal article" date="2009" name="Science">
        <title>The B73 maize genome: complexity, diversity, and dynamics.</title>
        <authorList>
            <person name="Schnable P.S."/>
            <person name="Ware D."/>
            <person name="Fulton R.S."/>
            <person name="Stein J.C."/>
            <person name="Wei F."/>
            <person name="Pasternak S."/>
            <person name="Liang C."/>
            <person name="Zhang J."/>
            <person name="Fulton L."/>
            <person name="Graves T.A."/>
            <person name="Minx P."/>
            <person name="Reily A.D."/>
            <person name="Courtney L."/>
            <person name="Kruchowski S.S."/>
            <person name="Tomlinson C."/>
            <person name="Strong C."/>
            <person name="Delehaunty K."/>
            <person name="Fronick C."/>
            <person name="Courtney B."/>
            <person name="Rock S.M."/>
            <person name="Belter E."/>
            <person name="Du F."/>
            <person name="Kim K."/>
            <person name="Abbott R.M."/>
            <person name="Cotton M."/>
            <person name="Levy A."/>
            <person name="Marchetto P."/>
            <person name="Ochoa K."/>
            <person name="Jackson S.M."/>
            <person name="Gillam B."/>
            <person name="Chen W."/>
            <person name="Yan L."/>
            <person name="Higginbotham J."/>
            <person name="Cardenas M."/>
            <person name="Waligorski J."/>
            <person name="Applebaum E."/>
            <person name="Phelps L."/>
            <person name="Falcone J."/>
            <person name="Kanchi K."/>
            <person name="Thane T."/>
            <person name="Scimone A."/>
            <person name="Thane N."/>
            <person name="Henke J."/>
            <person name="Wang T."/>
            <person name="Ruppert J."/>
            <person name="Shah N."/>
            <person name="Rotter K."/>
            <person name="Hodges J."/>
            <person name="Ingenthron E."/>
            <person name="Cordes M."/>
            <person name="Kohlberg S."/>
            <person name="Sgro J."/>
            <person name="Delgado B."/>
            <person name="Mead K."/>
            <person name="Chinwalla A."/>
            <person name="Leonard S."/>
            <person name="Crouse K."/>
            <person name="Collura K."/>
            <person name="Kudrna D."/>
            <person name="Currie J."/>
            <person name="He R."/>
            <person name="Angelova A."/>
            <person name="Rajasekar S."/>
            <person name="Mueller T."/>
            <person name="Lomeli R."/>
            <person name="Scara G."/>
            <person name="Ko A."/>
            <person name="Delaney K."/>
            <person name="Wissotski M."/>
            <person name="Lopez G."/>
            <person name="Campos D."/>
            <person name="Braidotti M."/>
            <person name="Ashley E."/>
            <person name="Golser W."/>
            <person name="Kim H."/>
            <person name="Lee S."/>
            <person name="Lin J."/>
            <person name="Dujmic Z."/>
            <person name="Kim W."/>
            <person name="Talag J."/>
            <person name="Zuccolo A."/>
            <person name="Fan C."/>
            <person name="Sebastian A."/>
            <person name="Kramer M."/>
            <person name="Spiegel L."/>
            <person name="Nascimento L."/>
            <person name="Zutavern T."/>
            <person name="Miller B."/>
            <person name="Ambroise C."/>
            <person name="Muller S."/>
            <person name="Spooner W."/>
            <person name="Narechania A."/>
            <person name="Ren L."/>
            <person name="Wei S."/>
            <person name="Kumari S."/>
            <person name="Faga B."/>
            <person name="Levy M.J."/>
            <person name="McMahan L."/>
            <person name="Van Buren P."/>
            <person name="Vaughn M.W."/>
            <person name="Ying K."/>
            <person name="Yeh C.-T."/>
            <person name="Emrich S.J."/>
            <person name="Jia Y."/>
            <person name="Kalyanaraman A."/>
            <person name="Hsia A.-P."/>
            <person name="Barbazuk W.B."/>
            <person name="Baucom R.S."/>
            <person name="Brutnell T.P."/>
            <person name="Carpita N.C."/>
            <person name="Chaparro C."/>
            <person name="Chia J.-M."/>
            <person name="Deragon J.-M."/>
            <person name="Estill J.C."/>
            <person name="Fu Y."/>
            <person name="Jeddeloh J.A."/>
            <person name="Han Y."/>
            <person name="Lee H."/>
            <person name="Li P."/>
            <person name="Lisch D.R."/>
            <person name="Liu S."/>
            <person name="Liu Z."/>
            <person name="Nagel D.H."/>
            <person name="McCann M.C."/>
            <person name="SanMiguel P."/>
            <person name="Myers A.M."/>
            <person name="Nettleton D."/>
            <person name="Nguyen J."/>
            <person name="Penning B.W."/>
            <person name="Ponnala L."/>
            <person name="Schneider K.L."/>
            <person name="Schwartz D.C."/>
            <person name="Sharma A."/>
            <person name="Soderlund C."/>
            <person name="Springer N.M."/>
            <person name="Sun Q."/>
            <person name="Wang H."/>
            <person name="Waterman M."/>
            <person name="Westerman R."/>
            <person name="Wolfgruber T.K."/>
            <person name="Yang L."/>
            <person name="Yu Y."/>
            <person name="Zhang L."/>
            <person name="Zhou S."/>
            <person name="Zhu Q."/>
            <person name="Bennetzen J.L."/>
            <person name="Dawe R.K."/>
            <person name="Jiang J."/>
            <person name="Jiang N."/>
            <person name="Presting G.G."/>
            <person name="Wessler S.R."/>
            <person name="Aluru S."/>
            <person name="Martienssen R.A."/>
            <person name="Clifton S.W."/>
            <person name="McCombie W.R."/>
            <person name="Wing R.A."/>
            <person name="Wilson R.K."/>
        </authorList>
    </citation>
    <scope>NUCLEOTIDE SEQUENCE [LARGE SCALE GENOMIC DNA]</scope>
    <source>
        <strain evidence="8">cv. B73</strain>
    </source>
</reference>
<feature type="compositionally biased region" description="Polar residues" evidence="5">
    <location>
        <begin position="355"/>
        <end position="367"/>
    </location>
</feature>
<name>A0A804UH71_MAIZE</name>
<dbReference type="InParanoid" id="A0A804UH71"/>
<evidence type="ECO:0000313" key="8">
    <source>
        <dbReference type="Proteomes" id="UP000007305"/>
    </source>
</evidence>
<accession>A0A804UH71</accession>
<dbReference type="EnsemblPlants" id="Zm00001eb358520_T001">
    <property type="protein sequence ID" value="Zm00001eb358520_P001"/>
    <property type="gene ID" value="Zm00001eb358520"/>
</dbReference>
<dbReference type="Pfam" id="PF03151">
    <property type="entry name" value="TPT"/>
    <property type="match status" value="1"/>
</dbReference>
<proteinExistence type="predicted"/>
<evidence type="ECO:0000259" key="6">
    <source>
        <dbReference type="Pfam" id="PF03151"/>
    </source>
</evidence>
<evidence type="ECO:0000256" key="2">
    <source>
        <dbReference type="ARBA" id="ARBA00022692"/>
    </source>
</evidence>
<feature type="compositionally biased region" description="Low complexity" evidence="5">
    <location>
        <begin position="284"/>
        <end position="296"/>
    </location>
</feature>
<dbReference type="Proteomes" id="UP000007305">
    <property type="component" value="Chromosome 8"/>
</dbReference>
<comment type="subcellular location">
    <subcellularLocation>
        <location evidence="1">Membrane</location>
        <topology evidence="1">Multi-pass membrane protein</topology>
    </subcellularLocation>
</comment>
<keyword evidence="3" id="KW-1133">Transmembrane helix</keyword>
<feature type="domain" description="Sugar phosphate transporter" evidence="6">
    <location>
        <begin position="155"/>
        <end position="269"/>
    </location>
</feature>
<evidence type="ECO:0000256" key="5">
    <source>
        <dbReference type="SAM" id="MobiDB-lite"/>
    </source>
</evidence>
<sequence length="419" mass="44955">MKEKVDVSAVDLEAGIGETLYRGSREDVIPSVFLSSPPPPLDPPSLPQLSSMWDKEGAAKGNAVTPTLATAMLGSLAPWVCAAAGAPVMAPRLKLLQGFHAHKGPTLSRTQPVAQGWRGVGEEACESKHCGPASPSPSWSRWSVPRWRPPSCSDGFYILVWYTFSTCLTLYNKTLLGDKLGKFSASLLMNTMHFALQAGLSKLIICFQPKGPEAAVDMGWKDYFMRVVPTALGTALDINLSNASLVFMSVTFATMCKSASPIFLLLFAFAFREENDYHRKGENETNPSSSSHPTNSALQPIPVLPQPSSRGLRARLSPAHFAWPSEPTRHGVPRSPPNLARAVTPSAAAACARSPQPTCSCLPTSSQRTHDGPTTGAQSTDALVRLAGAGQLPSGFSRRCLAQAQRPNRLHAYLSNPLP</sequence>
<organism evidence="7 8">
    <name type="scientific">Zea mays</name>
    <name type="common">Maize</name>
    <dbReference type="NCBI Taxonomy" id="4577"/>
    <lineage>
        <taxon>Eukaryota</taxon>
        <taxon>Viridiplantae</taxon>
        <taxon>Streptophyta</taxon>
        <taxon>Embryophyta</taxon>
        <taxon>Tracheophyta</taxon>
        <taxon>Spermatophyta</taxon>
        <taxon>Magnoliopsida</taxon>
        <taxon>Liliopsida</taxon>
        <taxon>Poales</taxon>
        <taxon>Poaceae</taxon>
        <taxon>PACMAD clade</taxon>
        <taxon>Panicoideae</taxon>
        <taxon>Andropogonodae</taxon>
        <taxon>Andropogoneae</taxon>
        <taxon>Tripsacinae</taxon>
        <taxon>Zea</taxon>
    </lineage>
</organism>
<dbReference type="InterPro" id="IPR050186">
    <property type="entry name" value="TPT_transporter"/>
</dbReference>
<evidence type="ECO:0000256" key="3">
    <source>
        <dbReference type="ARBA" id="ARBA00022989"/>
    </source>
</evidence>
<reference evidence="7" key="2">
    <citation type="submission" date="2019-07" db="EMBL/GenBank/DDBJ databases">
        <authorList>
            <person name="Seetharam A."/>
            <person name="Woodhouse M."/>
            <person name="Cannon E."/>
        </authorList>
    </citation>
    <scope>NUCLEOTIDE SEQUENCE [LARGE SCALE GENOMIC DNA]</scope>
    <source>
        <strain evidence="7">cv. B73</strain>
    </source>
</reference>
<keyword evidence="4" id="KW-0472">Membrane</keyword>
<keyword evidence="8" id="KW-1185">Reference proteome</keyword>
<dbReference type="InterPro" id="IPR004853">
    <property type="entry name" value="Sugar_P_trans_dom"/>
</dbReference>
<protein>
    <recommendedName>
        <fullName evidence="6">Sugar phosphate transporter domain-containing protein</fullName>
    </recommendedName>
</protein>
<evidence type="ECO:0000256" key="4">
    <source>
        <dbReference type="ARBA" id="ARBA00023136"/>
    </source>
</evidence>
<feature type="region of interest" description="Disordered" evidence="5">
    <location>
        <begin position="353"/>
        <end position="378"/>
    </location>
</feature>
<reference evidence="7" key="3">
    <citation type="submission" date="2021-05" db="UniProtKB">
        <authorList>
            <consortium name="EnsemblPlants"/>
        </authorList>
    </citation>
    <scope>IDENTIFICATION</scope>
    <source>
        <strain evidence="7">cv. B73</strain>
    </source>
</reference>
<dbReference type="AlphaFoldDB" id="A0A804UH71"/>
<evidence type="ECO:0000256" key="1">
    <source>
        <dbReference type="ARBA" id="ARBA00004141"/>
    </source>
</evidence>
<feature type="region of interest" description="Disordered" evidence="5">
    <location>
        <begin position="279"/>
        <end position="311"/>
    </location>
</feature>
<dbReference type="PANTHER" id="PTHR11132">
    <property type="entry name" value="SOLUTE CARRIER FAMILY 35"/>
    <property type="match status" value="1"/>
</dbReference>
<keyword evidence="2" id="KW-0812">Transmembrane</keyword>
<dbReference type="GO" id="GO:0016020">
    <property type="term" value="C:membrane"/>
    <property type="evidence" value="ECO:0007669"/>
    <property type="project" value="UniProtKB-SubCell"/>
</dbReference>